<dbReference type="InterPro" id="IPR011016">
    <property type="entry name" value="Znf_RING-CH"/>
</dbReference>
<dbReference type="SMART" id="SM00744">
    <property type="entry name" value="RINGv"/>
    <property type="match status" value="1"/>
</dbReference>
<dbReference type="CDD" id="cd16448">
    <property type="entry name" value="RING-H2"/>
    <property type="match status" value="1"/>
</dbReference>
<accession>A0A6C0KYH5</accession>
<dbReference type="PROSITE" id="PS50089">
    <property type="entry name" value="ZF_RING_2"/>
    <property type="match status" value="1"/>
</dbReference>
<organism evidence="7">
    <name type="scientific">viral metagenome</name>
    <dbReference type="NCBI Taxonomy" id="1070528"/>
    <lineage>
        <taxon>unclassified sequences</taxon>
        <taxon>metagenomes</taxon>
        <taxon>organismal metagenomes</taxon>
    </lineage>
</organism>
<dbReference type="Pfam" id="PF13639">
    <property type="entry name" value="zf-RING_2"/>
    <property type="match status" value="1"/>
</dbReference>
<name>A0A6C0KYH5_9ZZZZ</name>
<dbReference type="AlphaFoldDB" id="A0A6C0KYH5"/>
<dbReference type="GO" id="GO:0008270">
    <property type="term" value="F:zinc ion binding"/>
    <property type="evidence" value="ECO:0007669"/>
    <property type="project" value="UniProtKB-KW"/>
</dbReference>
<evidence type="ECO:0000256" key="3">
    <source>
        <dbReference type="ARBA" id="ARBA00022833"/>
    </source>
</evidence>
<feature type="coiled-coil region" evidence="4">
    <location>
        <begin position="292"/>
        <end position="354"/>
    </location>
</feature>
<proteinExistence type="predicted"/>
<keyword evidence="1" id="KW-0479">Metal-binding</keyword>
<dbReference type="PROSITE" id="PS50016">
    <property type="entry name" value="ZF_PHD_2"/>
    <property type="match status" value="1"/>
</dbReference>
<evidence type="ECO:0000256" key="2">
    <source>
        <dbReference type="ARBA" id="ARBA00022771"/>
    </source>
</evidence>
<keyword evidence="2" id="KW-0863">Zinc-finger</keyword>
<dbReference type="EMBL" id="MN741021">
    <property type="protein sequence ID" value="QHU23015.1"/>
    <property type="molecule type" value="Genomic_DNA"/>
</dbReference>
<evidence type="ECO:0008006" key="8">
    <source>
        <dbReference type="Google" id="ProtNLM"/>
    </source>
</evidence>
<protein>
    <recommendedName>
        <fullName evidence="8">RING-type domain-containing protein</fullName>
    </recommendedName>
</protein>
<evidence type="ECO:0000259" key="6">
    <source>
        <dbReference type="PROSITE" id="PS50089"/>
    </source>
</evidence>
<evidence type="ECO:0000259" key="5">
    <source>
        <dbReference type="PROSITE" id="PS50016"/>
    </source>
</evidence>
<dbReference type="InterPro" id="IPR019787">
    <property type="entry name" value="Znf_PHD-finger"/>
</dbReference>
<feature type="domain" description="PHD-type" evidence="5">
    <location>
        <begin position="18"/>
        <end position="71"/>
    </location>
</feature>
<sequence>MSLEFFDQGKKYVGGADDNICPICHEDLNETEETIMCHECNQKFHHECIKEWCTTSSGYTNQKGCPLCRDPNICTNNFEPEFNMTQALEDLTRSHRDREYSMEDGTEIGRARIREANREFTQMENQFQEVWHWMLDHLLEFIEDFNVPFPNQNNYEEPNEQSNRTDNARSLLQEIEDNPNWFRTPRLNNSKDVAHLCDLYDLMILNWEEYGRLEGIDGYTIGGYFTELFGRPLRFLFTEEQNIYAQRIRAQRKYKSLQVKIFIFKLILQNRDTHTRGQVNNADRGAQTNAEAESLAVRIAEINAQIDAERNRRDAAEMRTAEVELRIADAERRIADANMRTAEAERRIADATEVVLEDMGISGGKPKKRTYKKRTYKKRTYKKKTKQLFGWGKNPKLEKFWRELASGKKVIIVYNNDKIENYNMPKTKNAAHKKYIELLNNNEIKAIITSGQSSDIYEALYKRVKNKSPQEIIKNYKKYLWQYESGEKEYYL</sequence>
<dbReference type="InterPro" id="IPR001841">
    <property type="entry name" value="Znf_RING"/>
</dbReference>
<keyword evidence="3" id="KW-0862">Zinc</keyword>
<evidence type="ECO:0000313" key="7">
    <source>
        <dbReference type="EMBL" id="QHU23015.1"/>
    </source>
</evidence>
<dbReference type="Gene3D" id="3.30.40.10">
    <property type="entry name" value="Zinc/RING finger domain, C3HC4 (zinc finger)"/>
    <property type="match status" value="1"/>
</dbReference>
<evidence type="ECO:0000256" key="1">
    <source>
        <dbReference type="ARBA" id="ARBA00022723"/>
    </source>
</evidence>
<feature type="domain" description="RING-type" evidence="6">
    <location>
        <begin position="21"/>
        <end position="69"/>
    </location>
</feature>
<keyword evidence="4" id="KW-0175">Coiled coil</keyword>
<dbReference type="SUPFAM" id="SSF57850">
    <property type="entry name" value="RING/U-box"/>
    <property type="match status" value="1"/>
</dbReference>
<reference evidence="7" key="1">
    <citation type="journal article" date="2020" name="Nature">
        <title>Giant virus diversity and host interactions through global metagenomics.</title>
        <authorList>
            <person name="Schulz F."/>
            <person name="Roux S."/>
            <person name="Paez-Espino D."/>
            <person name="Jungbluth S."/>
            <person name="Walsh D.A."/>
            <person name="Denef V.J."/>
            <person name="McMahon K.D."/>
            <person name="Konstantinidis K.T."/>
            <person name="Eloe-Fadrosh E.A."/>
            <person name="Kyrpides N.C."/>
            <person name="Woyke T."/>
        </authorList>
    </citation>
    <scope>NUCLEOTIDE SEQUENCE</scope>
    <source>
        <strain evidence="7">GVMAG-S-ERX555907-63</strain>
    </source>
</reference>
<dbReference type="InterPro" id="IPR013083">
    <property type="entry name" value="Znf_RING/FYVE/PHD"/>
</dbReference>
<evidence type="ECO:0000256" key="4">
    <source>
        <dbReference type="SAM" id="Coils"/>
    </source>
</evidence>